<reference evidence="2" key="3">
    <citation type="submission" date="2021-05" db="UniProtKB">
        <authorList>
            <consortium name="EnsemblPlants"/>
        </authorList>
    </citation>
    <scope>IDENTIFICATION</scope>
    <source>
        <strain evidence="2">cv. B73</strain>
    </source>
</reference>
<reference evidence="2" key="2">
    <citation type="submission" date="2019-07" db="EMBL/GenBank/DDBJ databases">
        <authorList>
            <person name="Seetharam A."/>
            <person name="Woodhouse M."/>
            <person name="Cannon E."/>
        </authorList>
    </citation>
    <scope>NUCLEOTIDE SEQUENCE [LARGE SCALE GENOMIC DNA]</scope>
    <source>
        <strain evidence="2">cv. B73</strain>
    </source>
</reference>
<feature type="compositionally biased region" description="Basic and acidic residues" evidence="1">
    <location>
        <begin position="89"/>
        <end position="100"/>
    </location>
</feature>
<feature type="region of interest" description="Disordered" evidence="1">
    <location>
        <begin position="72"/>
        <end position="100"/>
    </location>
</feature>
<organism evidence="2 3">
    <name type="scientific">Zea mays</name>
    <name type="common">Maize</name>
    <dbReference type="NCBI Taxonomy" id="4577"/>
    <lineage>
        <taxon>Eukaryota</taxon>
        <taxon>Viridiplantae</taxon>
        <taxon>Streptophyta</taxon>
        <taxon>Embryophyta</taxon>
        <taxon>Tracheophyta</taxon>
        <taxon>Spermatophyta</taxon>
        <taxon>Magnoliopsida</taxon>
        <taxon>Liliopsida</taxon>
        <taxon>Poales</taxon>
        <taxon>Poaceae</taxon>
        <taxon>PACMAD clade</taxon>
        <taxon>Panicoideae</taxon>
        <taxon>Andropogonodae</taxon>
        <taxon>Andropogoneae</taxon>
        <taxon>Tripsacinae</taxon>
        <taxon>Zea</taxon>
    </lineage>
</organism>
<feature type="compositionally biased region" description="Basic residues" evidence="1">
    <location>
        <begin position="383"/>
        <end position="394"/>
    </location>
</feature>
<dbReference type="FunCoup" id="A0A804PMD9">
    <property type="interactions" value="32"/>
</dbReference>
<evidence type="ECO:0000256" key="1">
    <source>
        <dbReference type="SAM" id="MobiDB-lite"/>
    </source>
</evidence>
<feature type="region of interest" description="Disordered" evidence="1">
    <location>
        <begin position="123"/>
        <end position="221"/>
    </location>
</feature>
<dbReference type="EnsemblPlants" id="Zm00001eb252960_T001">
    <property type="protein sequence ID" value="Zm00001eb252960_P001"/>
    <property type="gene ID" value="Zm00001eb252960"/>
</dbReference>
<reference evidence="3" key="1">
    <citation type="journal article" date="2009" name="Science">
        <title>The B73 maize genome: complexity, diversity, and dynamics.</title>
        <authorList>
            <person name="Schnable P.S."/>
            <person name="Ware D."/>
            <person name="Fulton R.S."/>
            <person name="Stein J.C."/>
            <person name="Wei F."/>
            <person name="Pasternak S."/>
            <person name="Liang C."/>
            <person name="Zhang J."/>
            <person name="Fulton L."/>
            <person name="Graves T.A."/>
            <person name="Minx P."/>
            <person name="Reily A.D."/>
            <person name="Courtney L."/>
            <person name="Kruchowski S.S."/>
            <person name="Tomlinson C."/>
            <person name="Strong C."/>
            <person name="Delehaunty K."/>
            <person name="Fronick C."/>
            <person name="Courtney B."/>
            <person name="Rock S.M."/>
            <person name="Belter E."/>
            <person name="Du F."/>
            <person name="Kim K."/>
            <person name="Abbott R.M."/>
            <person name="Cotton M."/>
            <person name="Levy A."/>
            <person name="Marchetto P."/>
            <person name="Ochoa K."/>
            <person name="Jackson S.M."/>
            <person name="Gillam B."/>
            <person name="Chen W."/>
            <person name="Yan L."/>
            <person name="Higginbotham J."/>
            <person name="Cardenas M."/>
            <person name="Waligorski J."/>
            <person name="Applebaum E."/>
            <person name="Phelps L."/>
            <person name="Falcone J."/>
            <person name="Kanchi K."/>
            <person name="Thane T."/>
            <person name="Scimone A."/>
            <person name="Thane N."/>
            <person name="Henke J."/>
            <person name="Wang T."/>
            <person name="Ruppert J."/>
            <person name="Shah N."/>
            <person name="Rotter K."/>
            <person name="Hodges J."/>
            <person name="Ingenthron E."/>
            <person name="Cordes M."/>
            <person name="Kohlberg S."/>
            <person name="Sgro J."/>
            <person name="Delgado B."/>
            <person name="Mead K."/>
            <person name="Chinwalla A."/>
            <person name="Leonard S."/>
            <person name="Crouse K."/>
            <person name="Collura K."/>
            <person name="Kudrna D."/>
            <person name="Currie J."/>
            <person name="He R."/>
            <person name="Angelova A."/>
            <person name="Rajasekar S."/>
            <person name="Mueller T."/>
            <person name="Lomeli R."/>
            <person name="Scara G."/>
            <person name="Ko A."/>
            <person name="Delaney K."/>
            <person name="Wissotski M."/>
            <person name="Lopez G."/>
            <person name="Campos D."/>
            <person name="Braidotti M."/>
            <person name="Ashley E."/>
            <person name="Golser W."/>
            <person name="Kim H."/>
            <person name="Lee S."/>
            <person name="Lin J."/>
            <person name="Dujmic Z."/>
            <person name="Kim W."/>
            <person name="Talag J."/>
            <person name="Zuccolo A."/>
            <person name="Fan C."/>
            <person name="Sebastian A."/>
            <person name="Kramer M."/>
            <person name="Spiegel L."/>
            <person name="Nascimento L."/>
            <person name="Zutavern T."/>
            <person name="Miller B."/>
            <person name="Ambroise C."/>
            <person name="Muller S."/>
            <person name="Spooner W."/>
            <person name="Narechania A."/>
            <person name="Ren L."/>
            <person name="Wei S."/>
            <person name="Kumari S."/>
            <person name="Faga B."/>
            <person name="Levy M.J."/>
            <person name="McMahan L."/>
            <person name="Van Buren P."/>
            <person name="Vaughn M.W."/>
            <person name="Ying K."/>
            <person name="Yeh C.-T."/>
            <person name="Emrich S.J."/>
            <person name="Jia Y."/>
            <person name="Kalyanaraman A."/>
            <person name="Hsia A.-P."/>
            <person name="Barbazuk W.B."/>
            <person name="Baucom R.S."/>
            <person name="Brutnell T.P."/>
            <person name="Carpita N.C."/>
            <person name="Chaparro C."/>
            <person name="Chia J.-M."/>
            <person name="Deragon J.-M."/>
            <person name="Estill J.C."/>
            <person name="Fu Y."/>
            <person name="Jeddeloh J.A."/>
            <person name="Han Y."/>
            <person name="Lee H."/>
            <person name="Li P."/>
            <person name="Lisch D.R."/>
            <person name="Liu S."/>
            <person name="Liu Z."/>
            <person name="Nagel D.H."/>
            <person name="McCann M.C."/>
            <person name="SanMiguel P."/>
            <person name="Myers A.M."/>
            <person name="Nettleton D."/>
            <person name="Nguyen J."/>
            <person name="Penning B.W."/>
            <person name="Ponnala L."/>
            <person name="Schneider K.L."/>
            <person name="Schwartz D.C."/>
            <person name="Sharma A."/>
            <person name="Soderlund C."/>
            <person name="Springer N.M."/>
            <person name="Sun Q."/>
            <person name="Wang H."/>
            <person name="Waterman M."/>
            <person name="Westerman R."/>
            <person name="Wolfgruber T.K."/>
            <person name="Yang L."/>
            <person name="Yu Y."/>
            <person name="Zhang L."/>
            <person name="Zhou S."/>
            <person name="Zhu Q."/>
            <person name="Bennetzen J.L."/>
            <person name="Dawe R.K."/>
            <person name="Jiang J."/>
            <person name="Jiang N."/>
            <person name="Presting G.G."/>
            <person name="Wessler S.R."/>
            <person name="Aluru S."/>
            <person name="Martienssen R.A."/>
            <person name="Clifton S.W."/>
            <person name="McCombie W.R."/>
            <person name="Wing R.A."/>
            <person name="Wilson R.K."/>
        </authorList>
    </citation>
    <scope>NUCLEOTIDE SEQUENCE [LARGE SCALE GENOMIC DNA]</scope>
    <source>
        <strain evidence="3">cv. B73</strain>
    </source>
</reference>
<feature type="compositionally biased region" description="Basic and acidic residues" evidence="1">
    <location>
        <begin position="171"/>
        <end position="181"/>
    </location>
</feature>
<dbReference type="Proteomes" id="UP000007305">
    <property type="component" value="Chromosome 5"/>
</dbReference>
<dbReference type="AlphaFoldDB" id="A0A804PMD9"/>
<feature type="compositionally biased region" description="Basic residues" evidence="1">
    <location>
        <begin position="151"/>
        <end position="162"/>
    </location>
</feature>
<accession>A0A804PMD9</accession>
<evidence type="ECO:0000313" key="3">
    <source>
        <dbReference type="Proteomes" id="UP000007305"/>
    </source>
</evidence>
<dbReference type="InParanoid" id="A0A804PMD9"/>
<name>A0A804PMD9_MAIZE</name>
<keyword evidence="3" id="KW-1185">Reference proteome</keyword>
<feature type="region of interest" description="Disordered" evidence="1">
    <location>
        <begin position="374"/>
        <end position="407"/>
    </location>
</feature>
<feature type="region of interest" description="Disordered" evidence="1">
    <location>
        <begin position="300"/>
        <end position="321"/>
    </location>
</feature>
<protein>
    <submittedName>
        <fullName evidence="2">Uncharacterized protein</fullName>
    </submittedName>
</protein>
<proteinExistence type="predicted"/>
<sequence length="427" mass="47404">MYSNFVCISALSSTYVHILLLVVIPSRRLLIHELAGAGFEANGGAVDAHLERALLHVAEDGHATVTAAGCEREAPERQDPVGAQRHGRAAAEGERHVRERHGAVPGEVVAGVQDPVRRRCRVPVRGHAAAERGPQRRVRGRRQAGDDRAGVHHRPARERRRGHAELLPADADPRQHDDVVGRRVRRRQQLRRGEARRGARRPAHAQREVPRGGRLRREAVGEDPAVGARRLLHERRLLAAEAQEPVDAVEQPALRVPAAEEEALHRAARRQGQRVGAVHARGVGPVAVADHVPALRRRAGGRGVDAQPRAHGAPARHGGVGRRLGGVEERVLLAVARRRRGARLALHPRQVAAGVHLHGLRHARRAEARRHHVVERADVVPPARRHRRRRRRRLGVPQLRRAPRHPPQYVLRSALVRAQRVSHRRGR</sequence>
<feature type="compositionally biased region" description="Basic and acidic residues" evidence="1">
    <location>
        <begin position="205"/>
        <end position="220"/>
    </location>
</feature>
<evidence type="ECO:0000313" key="2">
    <source>
        <dbReference type="EnsemblPlants" id="Zm00001eb252960_P001"/>
    </source>
</evidence>
<dbReference type="Gramene" id="Zm00001eb252960_T001">
    <property type="protein sequence ID" value="Zm00001eb252960_P001"/>
    <property type="gene ID" value="Zm00001eb252960"/>
</dbReference>